<dbReference type="Proteomes" id="UP000001460">
    <property type="component" value="Unassembled WGS sequence"/>
</dbReference>
<feature type="region of interest" description="Disordered" evidence="1">
    <location>
        <begin position="919"/>
        <end position="964"/>
    </location>
</feature>
<dbReference type="AlphaFoldDB" id="B6AG60"/>
<feature type="region of interest" description="Disordered" evidence="1">
    <location>
        <begin position="718"/>
        <end position="764"/>
    </location>
</feature>
<organism evidence="2 3">
    <name type="scientific">Cryptosporidium muris (strain RN66)</name>
    <dbReference type="NCBI Taxonomy" id="441375"/>
    <lineage>
        <taxon>Eukaryota</taxon>
        <taxon>Sar</taxon>
        <taxon>Alveolata</taxon>
        <taxon>Apicomplexa</taxon>
        <taxon>Conoidasida</taxon>
        <taxon>Coccidia</taxon>
        <taxon>Eucoccidiorida</taxon>
        <taxon>Eimeriorina</taxon>
        <taxon>Cryptosporidiidae</taxon>
        <taxon>Cryptosporidium</taxon>
    </lineage>
</organism>
<protein>
    <submittedName>
        <fullName evidence="2">Uncharacterized protein</fullName>
    </submittedName>
</protein>
<sequence>MHRTVFSSNSSVSPIRQPYETYINDYNDNLKYTKNIRWKSDLRSNHFNDGLLSPSYIDENDSLSSSPIYIGDTPTSSRTFIYESPYINRDERKITSNSLSNGENLQENTPVIRQRAHRRCTSTGTPILISSSSRSHNHDHEGFLIPDLPSSNSRRKGYGKSMNTRCSRDSDYISNTKISNIDSDNYESLDNCKKDTVHITMPPRLGIPSQTPLNSRDLLRKSPLPIVIANAEDRSVYMGDKLAMRAKEIQNEKDLYGKKKNYRYISPNMKASNNILLRKEIDHTLYQMDHTYKTSPTAKYIDYIDDHDYVLYHGELLRNKYNLKPSIYSRSESYVPSFNQGNGRSRSLASYYGINYSVSTSTLPSPVATHRSNSIASIQNCHSLSRNSILTNIKRRRIGSYNINPDDHLLQQHLQLLDKSLDNNHTHSDDDYELNRMFDSPEYKSKDIYRRTSSMNNEDDYKQKKLTPKFRDVTHSIDHYNRSRSYNGEIIESDIKLDDRRRKIENLQDVDIENYSMRRIDRSDRRSSSLIRRRSKSVFDRKSHSKEKSTNNKNRLSSIEENLYSNEVNMDLNFNQSISNVYDVEDTCENSAVNIETFTILNEQEYNQTIEISNKQFNNCTSIEESGDIPSENLSNSSLDDIPHPISKSTFRKKDRTKQIDINTGDINVYDKLKGLNENSIDQDINGDILDNFIENDNIGNDSGIEYNIEDQSLALDNNHTNDTINPNNNKKKLNRSKIKKTKETSNKSKSGRQGRQYSRRKHIDYHIPLNQVNPKIGEISLPEKEDETSRENLNRRYPRRVRTAPLKWYLGERLEYQRDEKSELGYTIAAIHKVANPKMIPNERGSIYPNGNGRLSVASMATTTSSPLLRNNEMEEKKTSHSYSADEFGDTEYEKQNNISDVTSDLSLPEVIEDNIIDHNHKPKKINKKNKENVMKSSNSLKNSSTNYHNNTSKSQKTKKTTKINSNENISEDSANAVTLYDQDIGKNYNMITVFNRKDLCWADVEYTIGKPYNVALSFISSQATCCEVCLPPQTEKGLDESQDNYILGHVHTAPDDKSLQIMISDNNLYNIGHGDWFLIPDHTHYNFNNTSTYSDIFISLYVIKDIE</sequence>
<feature type="compositionally biased region" description="Basic residues" evidence="1">
    <location>
        <begin position="750"/>
        <end position="764"/>
    </location>
</feature>
<evidence type="ECO:0000256" key="1">
    <source>
        <dbReference type="SAM" id="MobiDB-lite"/>
    </source>
</evidence>
<proteinExistence type="predicted"/>
<dbReference type="VEuPathDB" id="CryptoDB:CMU_000710"/>
<dbReference type="OrthoDB" id="941624at2759"/>
<gene>
    <name evidence="2" type="ORF">CMU_000710</name>
</gene>
<feature type="region of interest" description="Disordered" evidence="1">
    <location>
        <begin position="523"/>
        <end position="557"/>
    </location>
</feature>
<accession>B6AG60</accession>
<keyword evidence="3" id="KW-1185">Reference proteome</keyword>
<feature type="compositionally biased region" description="Basic and acidic residues" evidence="1">
    <location>
        <begin position="537"/>
        <end position="550"/>
    </location>
</feature>
<feature type="compositionally biased region" description="Low complexity" evidence="1">
    <location>
        <begin position="937"/>
        <end position="956"/>
    </location>
</feature>
<evidence type="ECO:0000313" key="3">
    <source>
        <dbReference type="Proteomes" id="UP000001460"/>
    </source>
</evidence>
<reference evidence="2" key="1">
    <citation type="submission" date="2008-06" db="EMBL/GenBank/DDBJ databases">
        <authorList>
            <person name="Lorenzi H."/>
            <person name="Inman J."/>
            <person name="Miller J."/>
            <person name="Schobel S."/>
            <person name="Amedeo P."/>
            <person name="Caler E.V."/>
            <person name="da Silva J."/>
        </authorList>
    </citation>
    <scope>NUCLEOTIDE SEQUENCE [LARGE SCALE GENOMIC DNA]</scope>
    <source>
        <strain evidence="2">RN66</strain>
    </source>
</reference>
<dbReference type="GeneID" id="6996810"/>
<dbReference type="OMA" id="IASIQNC"/>
<dbReference type="EMBL" id="DS989732">
    <property type="protein sequence ID" value="EEA07201.1"/>
    <property type="molecule type" value="Genomic_DNA"/>
</dbReference>
<feature type="region of interest" description="Disordered" evidence="1">
    <location>
        <begin position="142"/>
        <end position="165"/>
    </location>
</feature>
<evidence type="ECO:0000313" key="2">
    <source>
        <dbReference type="EMBL" id="EEA07201.1"/>
    </source>
</evidence>
<feature type="compositionally biased region" description="Low complexity" evidence="1">
    <location>
        <begin position="718"/>
        <end position="729"/>
    </location>
</feature>
<feature type="compositionally biased region" description="Basic residues" evidence="1">
    <location>
        <begin position="730"/>
        <end position="741"/>
    </location>
</feature>
<dbReference type="RefSeq" id="XP_002141550.1">
    <property type="nucleotide sequence ID" value="XM_002141514.1"/>
</dbReference>
<name>B6AG60_CRYMR</name>